<dbReference type="EMBL" id="JACYCD010000207">
    <property type="protein sequence ID" value="KAF8700906.1"/>
    <property type="molecule type" value="Genomic_DNA"/>
</dbReference>
<proteinExistence type="predicted"/>
<dbReference type="AlphaFoldDB" id="A0A8H7HP24"/>
<feature type="non-terminal residue" evidence="1">
    <location>
        <position position="1"/>
    </location>
</feature>
<sequence length="115" mass="13231">MALLHACTQALWMQQFFEELYLYADAPTLILSDNPAALTLSVKSQFHGQSKHIDIQHHFMRDIIEKRKVTTLYVPSNKNLADAFTKALPAPQFRYLMKSIMGEPIKEPIEDELIN</sequence>
<name>A0A8H7HP24_9AGAM</name>
<protein>
    <recommendedName>
        <fullName evidence="3">Copia protein</fullName>
    </recommendedName>
</protein>
<organism evidence="1 2">
    <name type="scientific">Rhizoctonia solani</name>
    <dbReference type="NCBI Taxonomy" id="456999"/>
    <lineage>
        <taxon>Eukaryota</taxon>
        <taxon>Fungi</taxon>
        <taxon>Dikarya</taxon>
        <taxon>Basidiomycota</taxon>
        <taxon>Agaricomycotina</taxon>
        <taxon>Agaricomycetes</taxon>
        <taxon>Cantharellales</taxon>
        <taxon>Ceratobasidiaceae</taxon>
        <taxon>Rhizoctonia</taxon>
    </lineage>
</organism>
<reference evidence="1" key="1">
    <citation type="submission" date="2020-09" db="EMBL/GenBank/DDBJ databases">
        <title>Comparative genome analyses of four rice-infecting Rhizoctonia solani isolates reveal extensive enrichment of homogalacturonan modification genes.</title>
        <authorList>
            <person name="Lee D.-Y."/>
            <person name="Jeon J."/>
            <person name="Kim K.-T."/>
            <person name="Cheong K."/>
            <person name="Song H."/>
            <person name="Choi G."/>
            <person name="Ko J."/>
            <person name="Opiyo S.O."/>
            <person name="Zuo S."/>
            <person name="Madhav S."/>
            <person name="Lee Y.-H."/>
            <person name="Wang G.-L."/>
        </authorList>
    </citation>
    <scope>NUCLEOTIDE SEQUENCE</scope>
    <source>
        <strain evidence="1">AG1-IA WGL</strain>
    </source>
</reference>
<dbReference type="Proteomes" id="UP000602905">
    <property type="component" value="Unassembled WGS sequence"/>
</dbReference>
<accession>A0A8H7HP24</accession>
<gene>
    <name evidence="1" type="ORF">RHS03_06593</name>
</gene>
<evidence type="ECO:0000313" key="1">
    <source>
        <dbReference type="EMBL" id="KAF8700906.1"/>
    </source>
</evidence>
<evidence type="ECO:0000313" key="2">
    <source>
        <dbReference type="Proteomes" id="UP000602905"/>
    </source>
</evidence>
<dbReference type="OrthoDB" id="3344688at2759"/>
<comment type="caution">
    <text evidence="1">The sequence shown here is derived from an EMBL/GenBank/DDBJ whole genome shotgun (WGS) entry which is preliminary data.</text>
</comment>
<evidence type="ECO:0008006" key="3">
    <source>
        <dbReference type="Google" id="ProtNLM"/>
    </source>
</evidence>
<dbReference type="CDD" id="cd09272">
    <property type="entry name" value="RNase_HI_RT_Ty1"/>
    <property type="match status" value="1"/>
</dbReference>